<dbReference type="GO" id="GO:0071555">
    <property type="term" value="P:cell wall organization"/>
    <property type="evidence" value="ECO:0007669"/>
    <property type="project" value="TreeGrafter"/>
</dbReference>
<organism evidence="4 5">
    <name type="scientific">Motilibacter peucedani</name>
    <dbReference type="NCBI Taxonomy" id="598650"/>
    <lineage>
        <taxon>Bacteria</taxon>
        <taxon>Bacillati</taxon>
        <taxon>Actinomycetota</taxon>
        <taxon>Actinomycetes</taxon>
        <taxon>Motilibacterales</taxon>
        <taxon>Motilibacteraceae</taxon>
        <taxon>Motilibacter</taxon>
    </lineage>
</organism>
<proteinExistence type="predicted"/>
<dbReference type="InParanoid" id="A0A420XU33"/>
<dbReference type="Proteomes" id="UP000281955">
    <property type="component" value="Unassembled WGS sequence"/>
</dbReference>
<feature type="domain" description="Penicillin-binding protein transpeptidase" evidence="2">
    <location>
        <begin position="156"/>
        <end position="478"/>
    </location>
</feature>
<evidence type="ECO:0000313" key="5">
    <source>
        <dbReference type="Proteomes" id="UP000281955"/>
    </source>
</evidence>
<evidence type="ECO:0000256" key="1">
    <source>
        <dbReference type="SAM" id="MobiDB-lite"/>
    </source>
</evidence>
<dbReference type="InterPro" id="IPR001460">
    <property type="entry name" value="PCN-bd_Tpept"/>
</dbReference>
<sequence length="485" mass="50853">MNRPLRRMAAAMMVLFALLILNVNYLQAVEAGSLNAKPGNRRVLLLEYSKQRGPINVGSRAIATSVKTDDQLVYQRTYPSRGLFAHVTGYWSLFDKTGIEKAQNPVLSGTDDRLRIRRPIDLVTGQRIQGGAVQLTLNTKAQQAATVGLQKAGSVGAVVAIEPSTGKILALQSLPTFDPTPLASHDAGTVLKAYDALNDDPAKPLLDRALGENYPPGSTFKLVTAAAALSSGKYTRLGKVPGQASLDLPQTDKDLPNENGRPCGDGSPTLQVALEKSCNTSFGAIGMALGPDALREQAERFGFDDTELTVPLPVATSSFPGNPTPPQVAQSAIGQFEVKSTPLQMAMVVAAIANKGSLMKPYLVDRVLGPDLTVLDRTTPEQLSEAVTPEVAGELTTMMEDVVTNGTGTNARIDGVRVAGKTGTAQVGGGKNPHAWFVSFAPADDPKVAVAVVVPNGGTAREVSGNQVAAPIARAVMQAVLGGTS</sequence>
<dbReference type="SUPFAM" id="SSF56601">
    <property type="entry name" value="beta-lactamase/transpeptidase-like"/>
    <property type="match status" value="1"/>
</dbReference>
<keyword evidence="5" id="KW-1185">Reference proteome</keyword>
<dbReference type="FunCoup" id="A0A420XU33">
    <property type="interactions" value="5"/>
</dbReference>
<dbReference type="InterPro" id="IPR054120">
    <property type="entry name" value="PBPA_dimer"/>
</dbReference>
<accession>A0A420XU33</accession>
<gene>
    <name evidence="4" type="ORF">CLV35_0767</name>
</gene>
<dbReference type="Pfam" id="PF21922">
    <property type="entry name" value="PBP_dimer_2"/>
    <property type="match status" value="1"/>
</dbReference>
<dbReference type="InterPro" id="IPR036138">
    <property type="entry name" value="PBP_dimer_sf"/>
</dbReference>
<dbReference type="Pfam" id="PF00905">
    <property type="entry name" value="Transpeptidase"/>
    <property type="match status" value="1"/>
</dbReference>
<dbReference type="GO" id="GO:0005886">
    <property type="term" value="C:plasma membrane"/>
    <property type="evidence" value="ECO:0007669"/>
    <property type="project" value="TreeGrafter"/>
</dbReference>
<dbReference type="AlphaFoldDB" id="A0A420XU33"/>
<dbReference type="GO" id="GO:0071972">
    <property type="term" value="F:peptidoglycan L,D-transpeptidase activity"/>
    <property type="evidence" value="ECO:0007669"/>
    <property type="project" value="TreeGrafter"/>
</dbReference>
<evidence type="ECO:0000313" key="4">
    <source>
        <dbReference type="EMBL" id="RKS80338.1"/>
    </source>
</evidence>
<name>A0A420XU33_9ACTN</name>
<feature type="domain" description="Penicillin binding protein A dimerisation" evidence="3">
    <location>
        <begin position="52"/>
        <end position="133"/>
    </location>
</feature>
<protein>
    <submittedName>
        <fullName evidence="4">Peptidoglycan glycosyltransferase</fullName>
    </submittedName>
</protein>
<dbReference type="PANTHER" id="PTHR30627:SF24">
    <property type="entry name" value="PENICILLIN-BINDING PROTEIN 4B"/>
    <property type="match status" value="1"/>
</dbReference>
<evidence type="ECO:0000259" key="3">
    <source>
        <dbReference type="Pfam" id="PF21922"/>
    </source>
</evidence>
<dbReference type="SUPFAM" id="SSF56519">
    <property type="entry name" value="Penicillin binding protein dimerisation domain"/>
    <property type="match status" value="1"/>
</dbReference>
<dbReference type="Gene3D" id="3.40.710.10">
    <property type="entry name" value="DD-peptidase/beta-lactamase superfamily"/>
    <property type="match status" value="1"/>
</dbReference>
<dbReference type="OrthoDB" id="9766847at2"/>
<keyword evidence="4" id="KW-0808">Transferase</keyword>
<comment type="caution">
    <text evidence="4">The sequence shown here is derived from an EMBL/GenBank/DDBJ whole genome shotgun (WGS) entry which is preliminary data.</text>
</comment>
<feature type="region of interest" description="Disordered" evidence="1">
    <location>
        <begin position="241"/>
        <end position="266"/>
    </location>
</feature>
<dbReference type="Gene3D" id="3.90.1310.10">
    <property type="entry name" value="Penicillin-binding protein 2a (Domain 2)"/>
    <property type="match status" value="1"/>
</dbReference>
<dbReference type="GO" id="GO:0016740">
    <property type="term" value="F:transferase activity"/>
    <property type="evidence" value="ECO:0007669"/>
    <property type="project" value="UniProtKB-KW"/>
</dbReference>
<dbReference type="RefSeq" id="WP_121192039.1">
    <property type="nucleotide sequence ID" value="NZ_RBWV01000009.1"/>
</dbReference>
<reference evidence="4 5" key="1">
    <citation type="submission" date="2018-10" db="EMBL/GenBank/DDBJ databases">
        <title>Genomic Encyclopedia of Archaeal and Bacterial Type Strains, Phase II (KMG-II): from individual species to whole genera.</title>
        <authorList>
            <person name="Goeker M."/>
        </authorList>
    </citation>
    <scope>NUCLEOTIDE SEQUENCE [LARGE SCALE GENOMIC DNA]</scope>
    <source>
        <strain evidence="4 5">RP-AC37</strain>
    </source>
</reference>
<dbReference type="InterPro" id="IPR012338">
    <property type="entry name" value="Beta-lactam/transpept-like"/>
</dbReference>
<dbReference type="GO" id="GO:0008658">
    <property type="term" value="F:penicillin binding"/>
    <property type="evidence" value="ECO:0007669"/>
    <property type="project" value="InterPro"/>
</dbReference>
<dbReference type="PANTHER" id="PTHR30627">
    <property type="entry name" value="PEPTIDOGLYCAN D,D-TRANSPEPTIDASE"/>
    <property type="match status" value="1"/>
</dbReference>
<dbReference type="InterPro" id="IPR050515">
    <property type="entry name" value="Beta-lactam/transpept"/>
</dbReference>
<dbReference type="EMBL" id="RBWV01000009">
    <property type="protein sequence ID" value="RKS80338.1"/>
    <property type="molecule type" value="Genomic_DNA"/>
</dbReference>
<evidence type="ECO:0000259" key="2">
    <source>
        <dbReference type="Pfam" id="PF00905"/>
    </source>
</evidence>